<feature type="compositionally biased region" description="Basic and acidic residues" evidence="1">
    <location>
        <begin position="420"/>
        <end position="431"/>
    </location>
</feature>
<dbReference type="STRING" id="44316.ENSEGOP00005002845"/>
<dbReference type="EMBL" id="QUSF01000008">
    <property type="protein sequence ID" value="RLW07089.1"/>
    <property type="molecule type" value="Genomic_DNA"/>
</dbReference>
<evidence type="ECO:0000256" key="1">
    <source>
        <dbReference type="SAM" id="MobiDB-lite"/>
    </source>
</evidence>
<evidence type="ECO:0000313" key="3">
    <source>
        <dbReference type="EMBL" id="RLW07089.1"/>
    </source>
</evidence>
<feature type="region of interest" description="Disordered" evidence="1">
    <location>
        <begin position="388"/>
        <end position="454"/>
    </location>
</feature>
<gene>
    <name evidence="3" type="ORF">DV515_00003921</name>
</gene>
<protein>
    <recommendedName>
        <fullName evidence="2">Aftiphilin clathrin-binding box domain-containing protein</fullName>
    </recommendedName>
</protein>
<comment type="caution">
    <text evidence="3">The sequence shown here is derived from an EMBL/GenBank/DDBJ whole genome shotgun (WGS) entry which is preliminary data.</text>
</comment>
<accession>A0A3L8SS26</accession>
<dbReference type="Pfam" id="PF15045">
    <property type="entry name" value="Clathrin_bdg"/>
    <property type="match status" value="1"/>
</dbReference>
<feature type="region of interest" description="Disordered" evidence="1">
    <location>
        <begin position="193"/>
        <end position="229"/>
    </location>
</feature>
<evidence type="ECO:0000259" key="2">
    <source>
        <dbReference type="Pfam" id="PF15045"/>
    </source>
</evidence>
<feature type="domain" description="Aftiphilin clathrin-binding box" evidence="2">
    <location>
        <begin position="732"/>
        <end position="800"/>
    </location>
</feature>
<dbReference type="InterPro" id="IPR046359">
    <property type="entry name" value="Aftin-like"/>
</dbReference>
<feature type="compositionally biased region" description="Basic and acidic residues" evidence="1">
    <location>
        <begin position="440"/>
        <end position="452"/>
    </location>
</feature>
<dbReference type="GO" id="GO:0032588">
    <property type="term" value="C:trans-Golgi network membrane"/>
    <property type="evidence" value="ECO:0007669"/>
    <property type="project" value="InterPro"/>
</dbReference>
<dbReference type="GO" id="GO:0030121">
    <property type="term" value="C:AP-1 adaptor complex"/>
    <property type="evidence" value="ECO:0007669"/>
    <property type="project" value="TreeGrafter"/>
</dbReference>
<feature type="region of interest" description="Disordered" evidence="1">
    <location>
        <begin position="624"/>
        <end position="650"/>
    </location>
</feature>
<feature type="compositionally biased region" description="Polar residues" evidence="1">
    <location>
        <begin position="388"/>
        <end position="398"/>
    </location>
</feature>
<dbReference type="Proteomes" id="UP000276834">
    <property type="component" value="Unassembled WGS sequence"/>
</dbReference>
<feature type="compositionally biased region" description="Basic and acidic residues" evidence="1">
    <location>
        <begin position="625"/>
        <end position="650"/>
    </location>
</feature>
<proteinExistence type="predicted"/>
<keyword evidence="4" id="KW-1185">Reference proteome</keyword>
<dbReference type="InterPro" id="IPR029205">
    <property type="entry name" value="Clathrin-bd"/>
</dbReference>
<feature type="compositionally biased region" description="Basic and acidic residues" evidence="1">
    <location>
        <begin position="216"/>
        <end position="228"/>
    </location>
</feature>
<dbReference type="AlphaFoldDB" id="A0A3L8SS26"/>
<name>A0A3L8SS26_CHLGU</name>
<dbReference type="GO" id="GO:0030276">
    <property type="term" value="F:clathrin binding"/>
    <property type="evidence" value="ECO:0007669"/>
    <property type="project" value="InterPro"/>
</dbReference>
<dbReference type="OrthoDB" id="5917212at2759"/>
<sequence>MWLGDALGPREALLASSTLNRCESPALAWGGAKQRALIRVELRAPTTAQRKKYPLLFDLFYHLSMPKDSGVQQQAALATSARNTLMLKQNQTMEPDIIRMYSSSPPPLDNGADDDDEDEFGGFSGVSTAGVAFADFDTADYSHPKEEFLPTNHFIPLRDYSDNVASIATFTSVKNGKDKDCIAELPTHTKELSDMSATSTIKEKSKFRTSGTALEDVNRRGEQRDNTGKSEGFFSRVVRTGVTVERQDEQIDACNGEKLPCLEILTNGFAASDPVNPQGTEDLDGIGDSKGLKTVSTHSTEQNLDSMPSSGEDVADFATFSNKTPIHLEGTGPTICSVLNERDSVSIQENNRINRVAHSKEEVCISEISCEQGPSALEFAISSTSQATGSSICTTGNGEHSGRRRQHHVENGKDFTGPEDASKAADIKADKTQSPSCDPAGDKLGGDEDLKNGESNTEVLACSDKHEDVFGDFGSVSSASPTFRNAQDSINALDSERTSEQPAHINEPHEEFGEFRDTSTVCQQPASLDQAELNQAADTLECDTTSKTSGVDFQHTTEVENGDDTEFGDFDSVPKPRDESVAFQDSDDFADFSSAGCDQATEWNAFEDEEKDSCSWAAFGDEQAGESHHRKETWQSHRTDVSARSDGPVLHKTDSAASASFQGTISKQSQELSPSVQTTLLSRLERIFEVCFPSIPVAEIEEEISSLNHLLEAGEKQITTEEALGCTGELMDVWTELQDIHDAYGLRYQWGGSHSNKKLLCSLGIDTRNILFTGNKKQPVIVPMYAAGLGMLEPTKEPLKPISAAEKIASIGQTPPVSPEMNTCASDQFQESLPPVQFDWSSSGLTNPLDGVDPELYELTTSKLETCNTSSRVTDAFARLMSTVEKASTSTRKPKKEEHLSEEAAKVISRLPDLTFMHAKVLMFPATLTPSTSCQEKVD</sequence>
<evidence type="ECO:0000313" key="4">
    <source>
        <dbReference type="Proteomes" id="UP000276834"/>
    </source>
</evidence>
<organism evidence="3 4">
    <name type="scientific">Chloebia gouldiae</name>
    <name type="common">Gouldian finch</name>
    <name type="synonym">Erythrura gouldiae</name>
    <dbReference type="NCBI Taxonomy" id="44316"/>
    <lineage>
        <taxon>Eukaryota</taxon>
        <taxon>Metazoa</taxon>
        <taxon>Chordata</taxon>
        <taxon>Craniata</taxon>
        <taxon>Vertebrata</taxon>
        <taxon>Euteleostomi</taxon>
        <taxon>Archelosauria</taxon>
        <taxon>Archosauria</taxon>
        <taxon>Dinosauria</taxon>
        <taxon>Saurischia</taxon>
        <taxon>Theropoda</taxon>
        <taxon>Coelurosauria</taxon>
        <taxon>Aves</taxon>
        <taxon>Neognathae</taxon>
        <taxon>Neoaves</taxon>
        <taxon>Telluraves</taxon>
        <taxon>Australaves</taxon>
        <taxon>Passeriformes</taxon>
        <taxon>Passeroidea</taxon>
        <taxon>Passeridae</taxon>
        <taxon>Chloebia</taxon>
    </lineage>
</organism>
<dbReference type="PANTHER" id="PTHR16156">
    <property type="entry name" value="AFTIPHILIN A-RELATED"/>
    <property type="match status" value="1"/>
</dbReference>
<reference evidence="3 4" key="1">
    <citation type="journal article" date="2018" name="Proc. R. Soc. B">
        <title>A non-coding region near Follistatin controls head colour polymorphism in the Gouldian finch.</title>
        <authorList>
            <person name="Toomey M.B."/>
            <person name="Marques C.I."/>
            <person name="Andrade P."/>
            <person name="Araujo P.M."/>
            <person name="Sabatino S."/>
            <person name="Gazda M.A."/>
            <person name="Afonso S."/>
            <person name="Lopes R.J."/>
            <person name="Corbo J.C."/>
            <person name="Carneiro M."/>
        </authorList>
    </citation>
    <scope>NUCLEOTIDE SEQUENCE [LARGE SCALE GENOMIC DNA]</scope>
    <source>
        <strain evidence="3">Red01</strain>
        <tissue evidence="3">Muscle</tissue>
    </source>
</reference>
<dbReference type="PANTHER" id="PTHR16156:SF9">
    <property type="entry name" value="AFTIPHILIN"/>
    <property type="match status" value="1"/>
</dbReference>